<dbReference type="OrthoDB" id="2139606at2759"/>
<evidence type="ECO:0000256" key="8">
    <source>
        <dbReference type="ARBA" id="ARBA00023034"/>
    </source>
</evidence>
<accession>A0A9D3PVB1</accession>
<evidence type="ECO:0000313" key="13">
    <source>
        <dbReference type="EMBL" id="KAG7469060.1"/>
    </source>
</evidence>
<evidence type="ECO:0000313" key="14">
    <source>
        <dbReference type="Proteomes" id="UP001046870"/>
    </source>
</evidence>
<keyword evidence="5" id="KW-0812">Transmembrane</keyword>
<comment type="similarity">
    <text evidence="2 12">Belongs to the glycosyltransferase 31 family.</text>
</comment>
<dbReference type="GO" id="GO:0016266">
    <property type="term" value="P:protein O-linked glycosylation via N-acetyl-galactosamine"/>
    <property type="evidence" value="ECO:0007669"/>
    <property type="project" value="UniProtKB-ARBA"/>
</dbReference>
<keyword evidence="9" id="KW-0472">Membrane</keyword>
<dbReference type="AlphaFoldDB" id="A0A9D3PVB1"/>
<evidence type="ECO:0000256" key="10">
    <source>
        <dbReference type="ARBA" id="ARBA00023180"/>
    </source>
</evidence>
<proteinExistence type="inferred from homology"/>
<keyword evidence="8 12" id="KW-0333">Golgi apparatus</keyword>
<dbReference type="EC" id="2.4.1.-" evidence="12"/>
<dbReference type="FunFam" id="3.90.550.50:FF:000009">
    <property type="entry name" value="Hexosyltransferase"/>
    <property type="match status" value="1"/>
</dbReference>
<name>A0A9D3PVB1_MEGAT</name>
<evidence type="ECO:0000256" key="11">
    <source>
        <dbReference type="ARBA" id="ARBA00043952"/>
    </source>
</evidence>
<dbReference type="GO" id="GO:0030311">
    <property type="term" value="P:poly-N-acetyllactosamine biosynthetic process"/>
    <property type="evidence" value="ECO:0007669"/>
    <property type="project" value="TreeGrafter"/>
</dbReference>
<keyword evidence="10" id="KW-0325">Glycoprotein</keyword>
<keyword evidence="7" id="KW-1133">Transmembrane helix</keyword>
<gene>
    <name evidence="13" type="ORF">MATL_G00124760</name>
</gene>
<comment type="pathway">
    <text evidence="11">Protein modification.</text>
</comment>
<keyword evidence="6" id="KW-0735">Signal-anchor</keyword>
<sequence length="421" mass="48062">MLRDNCVGRVRIAASFDKRSTYALGDRGTDMIRLPCQLKICVGVTVISLYVVVFLVKNDVSRYIQNLNSQLDVLRPPPVPISTQSKVAEVPRATPVSGELKCEPDRAAGGFKGFSELKPHIQDFLLYRHCRHFRLLLDVPRKCGAAAEDSAGIFLLLVIKTSPWNYERREVLRNTWAAERQENGAVVRRVFLAGTAAGGEERQRTDELLRVENHRYGDILQWDFIDSFFNLTLKQLLFLDWMEEHCPHVHFLLNGDEDIFANTDNMVHYLQAREDPQDSRQHLYVGQVLRDTKPVRWNKSKYYIPTQVYAAETFPPYITGGGFLISGYTAHVIYNMSFVVPVIPIDDAYIGMCVEKAGLEPEAHVGVLAVGEKVVPRRIYSMDPCVYRDLILAHGFMPYEILVMWERIHSPDLKCGILNKY</sequence>
<evidence type="ECO:0000256" key="1">
    <source>
        <dbReference type="ARBA" id="ARBA00004323"/>
    </source>
</evidence>
<dbReference type="InterPro" id="IPR002659">
    <property type="entry name" value="Glyco_trans_31"/>
</dbReference>
<evidence type="ECO:0000256" key="3">
    <source>
        <dbReference type="ARBA" id="ARBA00022676"/>
    </source>
</evidence>
<evidence type="ECO:0000256" key="5">
    <source>
        <dbReference type="ARBA" id="ARBA00022692"/>
    </source>
</evidence>
<evidence type="ECO:0000256" key="4">
    <source>
        <dbReference type="ARBA" id="ARBA00022679"/>
    </source>
</evidence>
<reference evidence="13" key="1">
    <citation type="submission" date="2021-01" db="EMBL/GenBank/DDBJ databases">
        <authorList>
            <person name="Zahm M."/>
            <person name="Roques C."/>
            <person name="Cabau C."/>
            <person name="Klopp C."/>
            <person name="Donnadieu C."/>
            <person name="Jouanno E."/>
            <person name="Lampietro C."/>
            <person name="Louis A."/>
            <person name="Herpin A."/>
            <person name="Echchiki A."/>
            <person name="Berthelot C."/>
            <person name="Parey E."/>
            <person name="Roest-Crollius H."/>
            <person name="Braasch I."/>
            <person name="Postlethwait J."/>
            <person name="Bobe J."/>
            <person name="Montfort J."/>
            <person name="Bouchez O."/>
            <person name="Begum T."/>
            <person name="Mejri S."/>
            <person name="Adams A."/>
            <person name="Chen W.-J."/>
            <person name="Guiguen Y."/>
        </authorList>
    </citation>
    <scope>NUCLEOTIDE SEQUENCE</scope>
    <source>
        <strain evidence="13">YG-15Mar2019-1</strain>
        <tissue evidence="13">Brain</tissue>
    </source>
</reference>
<keyword evidence="14" id="KW-1185">Reference proteome</keyword>
<comment type="subcellular location">
    <subcellularLocation>
        <location evidence="1 12">Golgi apparatus membrane</location>
        <topology evidence="1 12">Single-pass type II membrane protein</topology>
    </subcellularLocation>
</comment>
<protein>
    <recommendedName>
        <fullName evidence="12">Hexosyltransferase</fullName>
        <ecNumber evidence="12">2.4.1.-</ecNumber>
    </recommendedName>
</protein>
<evidence type="ECO:0000256" key="6">
    <source>
        <dbReference type="ARBA" id="ARBA00022968"/>
    </source>
</evidence>
<keyword evidence="3 12" id="KW-0328">Glycosyltransferase</keyword>
<keyword evidence="4" id="KW-0808">Transferase</keyword>
<evidence type="ECO:0000256" key="7">
    <source>
        <dbReference type="ARBA" id="ARBA00022989"/>
    </source>
</evidence>
<comment type="caution">
    <text evidence="13">The sequence shown here is derived from an EMBL/GenBank/DDBJ whole genome shotgun (WGS) entry which is preliminary data.</text>
</comment>
<evidence type="ECO:0000256" key="9">
    <source>
        <dbReference type="ARBA" id="ARBA00023136"/>
    </source>
</evidence>
<dbReference type="Pfam" id="PF01762">
    <property type="entry name" value="Galactosyl_T"/>
    <property type="match status" value="1"/>
</dbReference>
<dbReference type="GO" id="GO:0000139">
    <property type="term" value="C:Golgi membrane"/>
    <property type="evidence" value="ECO:0007669"/>
    <property type="project" value="UniProtKB-SubCell"/>
</dbReference>
<dbReference type="Gene3D" id="3.90.550.50">
    <property type="match status" value="1"/>
</dbReference>
<dbReference type="PANTHER" id="PTHR11214:SF23">
    <property type="entry name" value="N-ACETYLLACTOSAMINIDE BETA-1,3-N-ACETYLGLUCOSAMINYLTRANSFERASE 3"/>
    <property type="match status" value="1"/>
</dbReference>
<organism evidence="13 14">
    <name type="scientific">Megalops atlanticus</name>
    <name type="common">Tarpon</name>
    <name type="synonym">Clupea gigantea</name>
    <dbReference type="NCBI Taxonomy" id="7932"/>
    <lineage>
        <taxon>Eukaryota</taxon>
        <taxon>Metazoa</taxon>
        <taxon>Chordata</taxon>
        <taxon>Craniata</taxon>
        <taxon>Vertebrata</taxon>
        <taxon>Euteleostomi</taxon>
        <taxon>Actinopterygii</taxon>
        <taxon>Neopterygii</taxon>
        <taxon>Teleostei</taxon>
        <taxon>Elopiformes</taxon>
        <taxon>Megalopidae</taxon>
        <taxon>Megalops</taxon>
    </lineage>
</organism>
<evidence type="ECO:0000256" key="2">
    <source>
        <dbReference type="ARBA" id="ARBA00008661"/>
    </source>
</evidence>
<dbReference type="GO" id="GO:0008499">
    <property type="term" value="F:N-acetyl-beta-D-glucosaminide beta-(1,3)-galactosyltransferase activity"/>
    <property type="evidence" value="ECO:0007669"/>
    <property type="project" value="UniProtKB-ARBA"/>
</dbReference>
<dbReference type="EMBL" id="JAFDVH010000010">
    <property type="protein sequence ID" value="KAG7469060.1"/>
    <property type="molecule type" value="Genomic_DNA"/>
</dbReference>
<dbReference type="Proteomes" id="UP001046870">
    <property type="component" value="Chromosome 10"/>
</dbReference>
<evidence type="ECO:0000256" key="12">
    <source>
        <dbReference type="RuleBase" id="RU363063"/>
    </source>
</evidence>
<dbReference type="PANTHER" id="PTHR11214">
    <property type="entry name" value="BETA-1,3-N-ACETYLGLUCOSAMINYLTRANSFERASE"/>
    <property type="match status" value="1"/>
</dbReference>